<dbReference type="RefSeq" id="WP_003449709.1">
    <property type="nucleotide sequence ID" value="NZ_AJMR01000081.1"/>
</dbReference>
<keyword evidence="1" id="KW-1133">Transmembrane helix</keyword>
<feature type="domain" description="Bacterial shufflon protein N-terminal" evidence="2">
    <location>
        <begin position="34"/>
        <end position="338"/>
    </location>
</feature>
<evidence type="ECO:0000259" key="2">
    <source>
        <dbReference type="Pfam" id="PF04917"/>
    </source>
</evidence>
<protein>
    <submittedName>
        <fullName evidence="3">PilV protein</fullName>
    </submittedName>
</protein>
<proteinExistence type="predicted"/>
<geneLocation type="plasmid" evidence="3 4">
    <name>pKF707</name>
</geneLocation>
<sequence>MKYQRGFGALEVMICLIIGALATVAGARVYTSYLDRQVNRSAGEQMGIVADAAAKYIKDNYAAITAVATPAAPAVITTAMLRATGYLPAGFSDTNVYGQDYRILALEPTANKLQTLIVTVNGDVIREMHLLEISKLMGAKGGYISSTNTAVAFGSFGGWQTALAPYGVAPGAGHLATALFFDDGAMVTDYLYRSAVPGQPQLNRMNTSIDMGNNDLNNTDAVNANTVNANTANVSGNTSTAGETYTGGWFRGRGDGLIYNEKWNGGWYMADPQWMRSYADKGIYTGGAMLGGTLQSTGRTTVGEYLHVAGVATAGVGCAPNGLEARDSTGLPLYCQSGLWKTVGISGGSISFDGTYLGSMSNYNSTGKPMFVSAYGGYGSGGTCGNRYQMSASVYSVPLGGWIAVAGSSHTYDVGSKSESIGFMVPAGSTYTISSAPYACGAGVIHVSEFVF</sequence>
<dbReference type="EMBL" id="AP014863">
    <property type="protein sequence ID" value="BAU77399.1"/>
    <property type="molecule type" value="Genomic_DNA"/>
</dbReference>
<evidence type="ECO:0000256" key="1">
    <source>
        <dbReference type="SAM" id="Phobius"/>
    </source>
</evidence>
<dbReference type="KEGG" id="pfuw:KF707C_p100"/>
<keyword evidence="3" id="KW-0614">Plasmid</keyword>
<reference evidence="3 4" key="1">
    <citation type="journal article" date="2018" name="Int. J. Syst. Evol. Microbiol.">
        <title>Pseudomonas furukawaii sp. nov., a polychlorinated biphenyl-degrading bacterium isolated from biphenyl-contaminated soil in Japan.</title>
        <authorList>
            <person name="Kimura N."/>
            <person name="Watanabe T."/>
            <person name="Suenaga H."/>
            <person name="Fujihara H."/>
            <person name="Futagami T."/>
            <person name="Goto M."/>
            <person name="Hanada S."/>
            <person name="Hirose J."/>
        </authorList>
    </citation>
    <scope>NUCLEOTIDE SEQUENCE [LARGE SCALE GENOMIC DNA]</scope>
    <source>
        <strain evidence="4">DSM 10086 / NBRC 110670 / KF707</strain>
    </source>
</reference>
<dbReference type="Proteomes" id="UP000218554">
    <property type="component" value="Plasmid pKF707"/>
</dbReference>
<name>A0AAD1FIC2_METFU</name>
<feature type="transmembrane region" description="Helical" evidence="1">
    <location>
        <begin position="7"/>
        <end position="30"/>
    </location>
</feature>
<gene>
    <name evidence="3" type="ORF">KF707C_p100</name>
</gene>
<evidence type="ECO:0000313" key="4">
    <source>
        <dbReference type="Proteomes" id="UP000218554"/>
    </source>
</evidence>
<dbReference type="InterPro" id="IPR007001">
    <property type="entry name" value="Shufflon_N"/>
</dbReference>
<keyword evidence="1" id="KW-0812">Transmembrane</keyword>
<organism evidence="3 4">
    <name type="scientific">Metapseudomonas furukawaii</name>
    <name type="common">Pseudomonas furukawaii</name>
    <dbReference type="NCBI Taxonomy" id="1149133"/>
    <lineage>
        <taxon>Bacteria</taxon>
        <taxon>Pseudomonadati</taxon>
        <taxon>Pseudomonadota</taxon>
        <taxon>Gammaproteobacteria</taxon>
        <taxon>Pseudomonadales</taxon>
        <taxon>Pseudomonadaceae</taxon>
        <taxon>Metapseudomonas</taxon>
    </lineage>
</organism>
<dbReference type="AlphaFoldDB" id="A0AAD1FIC2"/>
<evidence type="ECO:0000313" key="3">
    <source>
        <dbReference type="EMBL" id="BAU77399.1"/>
    </source>
</evidence>
<keyword evidence="4" id="KW-1185">Reference proteome</keyword>
<accession>A0AAD1FIC2</accession>
<dbReference type="Pfam" id="PF04917">
    <property type="entry name" value="Shufflon_N"/>
    <property type="match status" value="1"/>
</dbReference>
<keyword evidence="1" id="KW-0472">Membrane</keyword>